<evidence type="ECO:0000256" key="7">
    <source>
        <dbReference type="ARBA" id="ARBA00048326"/>
    </source>
</evidence>
<dbReference type="PIRSF" id="PIRSF004553">
    <property type="entry name" value="CHP00095"/>
    <property type="match status" value="1"/>
</dbReference>
<dbReference type="NCBIfam" id="TIGR00095">
    <property type="entry name" value="16S rRNA (guanine(966)-N(2))-methyltransferase RsmD"/>
    <property type="match status" value="1"/>
</dbReference>
<dbReference type="PROSITE" id="PS00092">
    <property type="entry name" value="N6_MTASE"/>
    <property type="match status" value="1"/>
</dbReference>
<gene>
    <name evidence="9" type="primary">rsmD</name>
    <name evidence="9" type="ORF">DBW97_00030</name>
</gene>
<dbReference type="GO" id="GO:0003676">
    <property type="term" value="F:nucleic acid binding"/>
    <property type="evidence" value="ECO:0007669"/>
    <property type="project" value="InterPro"/>
</dbReference>
<dbReference type="Proteomes" id="UP000252147">
    <property type="component" value="Unassembled WGS sequence"/>
</dbReference>
<evidence type="ECO:0000256" key="1">
    <source>
        <dbReference type="ARBA" id="ARBA00002649"/>
    </source>
</evidence>
<dbReference type="InterPro" id="IPR002052">
    <property type="entry name" value="DNA_methylase_N6_adenine_CS"/>
</dbReference>
<proteinExistence type="inferred from homology"/>
<keyword evidence="8" id="KW-0949">S-adenosyl-L-methionine</keyword>
<accession>A0A368BPA0</accession>
<evidence type="ECO:0000256" key="2">
    <source>
        <dbReference type="ARBA" id="ARBA00005269"/>
    </source>
</evidence>
<keyword evidence="8" id="KW-0698">rRNA processing</keyword>
<dbReference type="EMBL" id="QOPD01000001">
    <property type="protein sequence ID" value="RCL39149.1"/>
    <property type="molecule type" value="Genomic_DNA"/>
</dbReference>
<reference evidence="9 10" key="1">
    <citation type="journal article" date="2018" name="Microbiome">
        <title>Fine metagenomic profile of the Mediterranean stratified and mixed water columns revealed by assembly and recruitment.</title>
        <authorList>
            <person name="Haro-Moreno J.M."/>
            <person name="Lopez-Perez M."/>
            <person name="De La Torre J.R."/>
            <person name="Picazo A."/>
            <person name="Camacho A."/>
            <person name="Rodriguez-Valera F."/>
        </authorList>
    </citation>
    <scope>NUCLEOTIDE SEQUENCE [LARGE SCALE GENOMIC DNA]</scope>
    <source>
        <strain evidence="9">MED-G83</strain>
    </source>
</reference>
<keyword evidence="6 8" id="KW-0808">Transferase</keyword>
<comment type="catalytic activity">
    <reaction evidence="7 8">
        <text>guanosine(966) in 16S rRNA + S-adenosyl-L-methionine = N(2)-methylguanosine(966) in 16S rRNA + S-adenosyl-L-homocysteine + H(+)</text>
        <dbReference type="Rhea" id="RHEA:23548"/>
        <dbReference type="Rhea" id="RHEA-COMP:10211"/>
        <dbReference type="Rhea" id="RHEA-COMP:10212"/>
        <dbReference type="ChEBI" id="CHEBI:15378"/>
        <dbReference type="ChEBI" id="CHEBI:57856"/>
        <dbReference type="ChEBI" id="CHEBI:59789"/>
        <dbReference type="ChEBI" id="CHEBI:74269"/>
        <dbReference type="ChEBI" id="CHEBI:74481"/>
        <dbReference type="EC" id="2.1.1.171"/>
    </reaction>
</comment>
<comment type="similarity">
    <text evidence="2 8">Belongs to the methyltransferase superfamily. RsmD family.</text>
</comment>
<protein>
    <recommendedName>
        <fullName evidence="4 8">Ribosomal RNA small subunit methyltransferase D</fullName>
        <ecNumber evidence="3 8">2.1.1.171</ecNumber>
    </recommendedName>
</protein>
<dbReference type="PANTHER" id="PTHR43542:SF1">
    <property type="entry name" value="METHYLTRANSFERASE"/>
    <property type="match status" value="1"/>
</dbReference>
<evidence type="ECO:0000313" key="10">
    <source>
        <dbReference type="Proteomes" id="UP000252147"/>
    </source>
</evidence>
<dbReference type="EC" id="2.1.1.171" evidence="3 8"/>
<dbReference type="InterPro" id="IPR004398">
    <property type="entry name" value="RNA_MeTrfase_RsmD"/>
</dbReference>
<dbReference type="CDD" id="cd02440">
    <property type="entry name" value="AdoMet_MTases"/>
    <property type="match status" value="1"/>
</dbReference>
<comment type="function">
    <text evidence="1 8">Specifically methylates the guanine in position 966 of 16S rRNA in the assembled 30S particle.</text>
</comment>
<dbReference type="InterPro" id="IPR029063">
    <property type="entry name" value="SAM-dependent_MTases_sf"/>
</dbReference>
<comment type="caution">
    <text evidence="9">The sequence shown here is derived from an EMBL/GenBank/DDBJ whole genome shotgun (WGS) entry which is preliminary data.</text>
</comment>
<dbReference type="Pfam" id="PF03602">
    <property type="entry name" value="Cons_hypoth95"/>
    <property type="match status" value="1"/>
</dbReference>
<dbReference type="GO" id="GO:0052913">
    <property type="term" value="F:16S rRNA (guanine(966)-N(2))-methyltransferase activity"/>
    <property type="evidence" value="ECO:0007669"/>
    <property type="project" value="UniProtKB-EC"/>
</dbReference>
<sequence>MSSVRIISGTLGGRRVKTIKNKNLKPTPEKLREQLFSWIRPELSGARCLDLFAGSGALGFEALSNGASAVVMVEQNPDIYRNLKENCELLDSESTINVVRQSAEDFIRRTNEKKFDFIFFDPPYIKDYVELLIPKLLSKLARNGVKIYIETDAHETVYANSELCLINSSSSGKAKGHLYELSKS</sequence>
<name>A0A368BPA0_9GAMM</name>
<evidence type="ECO:0000256" key="4">
    <source>
        <dbReference type="ARBA" id="ARBA00013682"/>
    </source>
</evidence>
<dbReference type="AlphaFoldDB" id="A0A368BPA0"/>
<keyword evidence="5 8" id="KW-0489">Methyltransferase</keyword>
<dbReference type="SUPFAM" id="SSF53335">
    <property type="entry name" value="S-adenosyl-L-methionine-dependent methyltransferases"/>
    <property type="match status" value="1"/>
</dbReference>
<evidence type="ECO:0000256" key="3">
    <source>
        <dbReference type="ARBA" id="ARBA00012141"/>
    </source>
</evidence>
<dbReference type="PANTHER" id="PTHR43542">
    <property type="entry name" value="METHYLTRANSFERASE"/>
    <property type="match status" value="1"/>
</dbReference>
<organism evidence="9 10">
    <name type="scientific">SAR86 cluster bacterium</name>
    <dbReference type="NCBI Taxonomy" id="2030880"/>
    <lineage>
        <taxon>Bacteria</taxon>
        <taxon>Pseudomonadati</taxon>
        <taxon>Pseudomonadota</taxon>
        <taxon>Gammaproteobacteria</taxon>
        <taxon>SAR86 cluster</taxon>
    </lineage>
</organism>
<dbReference type="Gene3D" id="3.40.50.150">
    <property type="entry name" value="Vaccinia Virus protein VP39"/>
    <property type="match status" value="1"/>
</dbReference>
<evidence type="ECO:0000256" key="8">
    <source>
        <dbReference type="PIRNR" id="PIRNR004553"/>
    </source>
</evidence>
<evidence type="ECO:0000256" key="6">
    <source>
        <dbReference type="ARBA" id="ARBA00022679"/>
    </source>
</evidence>
<evidence type="ECO:0000313" key="9">
    <source>
        <dbReference type="EMBL" id="RCL39149.1"/>
    </source>
</evidence>
<evidence type="ECO:0000256" key="5">
    <source>
        <dbReference type="ARBA" id="ARBA00022603"/>
    </source>
</evidence>